<reference evidence="2" key="1">
    <citation type="submission" date="2021-05" db="EMBL/GenBank/DDBJ databases">
        <authorList>
            <person name="Alioto T."/>
            <person name="Alioto T."/>
            <person name="Gomez Garrido J."/>
        </authorList>
    </citation>
    <scope>NUCLEOTIDE SEQUENCE</scope>
</reference>
<keyword evidence="1" id="KW-0472">Membrane</keyword>
<keyword evidence="1" id="KW-1133">Transmembrane helix</keyword>
<feature type="transmembrane region" description="Helical" evidence="1">
    <location>
        <begin position="92"/>
        <end position="117"/>
    </location>
</feature>
<dbReference type="EMBL" id="HBUF01242673">
    <property type="protein sequence ID" value="CAG6677497.1"/>
    <property type="molecule type" value="Transcribed_RNA"/>
</dbReference>
<evidence type="ECO:0000256" key="1">
    <source>
        <dbReference type="SAM" id="Phobius"/>
    </source>
</evidence>
<organism evidence="2">
    <name type="scientific">Cacopsylla melanoneura</name>
    <dbReference type="NCBI Taxonomy" id="428564"/>
    <lineage>
        <taxon>Eukaryota</taxon>
        <taxon>Metazoa</taxon>
        <taxon>Ecdysozoa</taxon>
        <taxon>Arthropoda</taxon>
        <taxon>Hexapoda</taxon>
        <taxon>Insecta</taxon>
        <taxon>Pterygota</taxon>
        <taxon>Neoptera</taxon>
        <taxon>Paraneoptera</taxon>
        <taxon>Hemiptera</taxon>
        <taxon>Sternorrhyncha</taxon>
        <taxon>Psylloidea</taxon>
        <taxon>Psyllidae</taxon>
        <taxon>Psyllinae</taxon>
        <taxon>Cacopsylla</taxon>
    </lineage>
</organism>
<protein>
    <submittedName>
        <fullName evidence="2">Uncharacterized protein</fullName>
    </submittedName>
</protein>
<feature type="transmembrane region" description="Helical" evidence="1">
    <location>
        <begin position="26"/>
        <end position="47"/>
    </location>
</feature>
<sequence>MKLLKLSQRNTLEGEGNIMMIGNGNLATQGNLLSVHYLLLFTFFFHPGNGSPTAVYVFLFPLLLSSVLSFAPMTSSFSFSFTSSSPAPMHSFLLLSTAFPVSVSLQSYLSLLLYVSITPSLSSPFFSPFPFLLLYLLLLLLLLKIIILSPVIFAEYYLHFIISF</sequence>
<feature type="transmembrane region" description="Helical" evidence="1">
    <location>
        <begin position="129"/>
        <end position="158"/>
    </location>
</feature>
<proteinExistence type="predicted"/>
<keyword evidence="1" id="KW-0812">Transmembrane</keyword>
<evidence type="ECO:0000313" key="2">
    <source>
        <dbReference type="EMBL" id="CAG6677497.1"/>
    </source>
</evidence>
<dbReference type="AlphaFoldDB" id="A0A8D8T147"/>
<feature type="transmembrane region" description="Helical" evidence="1">
    <location>
        <begin position="53"/>
        <end position="71"/>
    </location>
</feature>
<accession>A0A8D8T147</accession>
<name>A0A8D8T147_9HEMI</name>